<comment type="caution">
    <text evidence="2">The sequence shown here is derived from an EMBL/GenBank/DDBJ whole genome shotgun (WGS) entry which is preliminary data.</text>
</comment>
<evidence type="ECO:0000313" key="2">
    <source>
        <dbReference type="EMBL" id="TMQ76780.1"/>
    </source>
</evidence>
<feature type="region of interest" description="Disordered" evidence="1">
    <location>
        <begin position="1"/>
        <end position="30"/>
    </location>
</feature>
<proteinExistence type="predicted"/>
<accession>A0A5S4EN03</accession>
<reference evidence="2 3" key="1">
    <citation type="submission" date="2019-04" db="EMBL/GenBank/DDBJ databases">
        <title>A novel phosphate-accumulating bacterium identified in bioreactor for phosphate removal from wastewater.</title>
        <authorList>
            <person name="Kotlyarov R.Y."/>
            <person name="Beletsky A.V."/>
            <person name="Kallistova A.Y."/>
            <person name="Dorofeev A.G."/>
            <person name="Nikolaev Y.Y."/>
            <person name="Pimenov N.V."/>
            <person name="Ravin N.V."/>
            <person name="Mardanov A.V."/>
        </authorList>
    </citation>
    <scope>NUCLEOTIDE SEQUENCE [LARGE SCALE GENOMIC DNA]</scope>
    <source>
        <strain evidence="2 3">Bin19</strain>
    </source>
</reference>
<dbReference type="AlphaFoldDB" id="A0A5S4EN03"/>
<protein>
    <submittedName>
        <fullName evidence="2">Uncharacterized protein</fullName>
    </submittedName>
</protein>
<gene>
    <name evidence="2" type="ORF">ACCUM_3912</name>
</gene>
<evidence type="ECO:0000256" key="1">
    <source>
        <dbReference type="SAM" id="MobiDB-lite"/>
    </source>
</evidence>
<organism evidence="2 3">
    <name type="scientific">Candidatus Accumulibacter phosphatis</name>
    <dbReference type="NCBI Taxonomy" id="327160"/>
    <lineage>
        <taxon>Bacteria</taxon>
        <taxon>Pseudomonadati</taxon>
        <taxon>Pseudomonadota</taxon>
        <taxon>Betaproteobacteria</taxon>
        <taxon>Candidatus Accumulibacter</taxon>
    </lineage>
</organism>
<dbReference type="EMBL" id="SWAD01000040">
    <property type="protein sequence ID" value="TMQ76780.1"/>
    <property type="molecule type" value="Genomic_DNA"/>
</dbReference>
<name>A0A5S4EN03_9PROT</name>
<sequence length="46" mass="5072">MPGWRGNLNQRRSVEGFAPSTAETGLEKRIDAMSNVDNRFSSISTS</sequence>
<evidence type="ECO:0000313" key="3">
    <source>
        <dbReference type="Proteomes" id="UP000306324"/>
    </source>
</evidence>
<keyword evidence="3" id="KW-1185">Reference proteome</keyword>
<dbReference type="Proteomes" id="UP000306324">
    <property type="component" value="Unassembled WGS sequence"/>
</dbReference>